<dbReference type="Proteomes" id="UP000070186">
    <property type="component" value="Unassembled WGS sequence"/>
</dbReference>
<protein>
    <recommendedName>
        <fullName evidence="3">DNA polymerase III subunit chi</fullName>
    </recommendedName>
</protein>
<gene>
    <name evidence="1" type="ORF">AT959_03890</name>
</gene>
<dbReference type="RefSeq" id="WP_066880783.1">
    <property type="nucleotide sequence ID" value="NZ_LODL01000007.1"/>
</dbReference>
<reference evidence="1 2" key="1">
    <citation type="submission" date="2015-12" db="EMBL/GenBank/DDBJ databases">
        <title>Nitrous oxide reduction kinetics distinguish bacteria harboring typical versus atypical NosZ.</title>
        <authorList>
            <person name="Yoon S."/>
            <person name="Nissen S."/>
            <person name="Park D."/>
            <person name="Sanford R.A."/>
            <person name="Loeffler F.E."/>
        </authorList>
    </citation>
    <scope>NUCLEOTIDE SEQUENCE [LARGE SCALE GENOMIC DNA]</scope>
    <source>
        <strain evidence="1 2">ATCC BAA-841</strain>
    </source>
</reference>
<evidence type="ECO:0008006" key="3">
    <source>
        <dbReference type="Google" id="ProtNLM"/>
    </source>
</evidence>
<accession>A0A133XMM9</accession>
<organism evidence="1 2">
    <name type="scientific">Dechloromonas denitrificans</name>
    <dbReference type="NCBI Taxonomy" id="281362"/>
    <lineage>
        <taxon>Bacteria</taxon>
        <taxon>Pseudomonadati</taxon>
        <taxon>Pseudomonadota</taxon>
        <taxon>Betaproteobacteria</taxon>
        <taxon>Rhodocyclales</taxon>
        <taxon>Azonexaceae</taxon>
        <taxon>Dechloromonas</taxon>
    </lineage>
</organism>
<dbReference type="STRING" id="281362.AT959_03890"/>
<dbReference type="EMBL" id="LODL01000007">
    <property type="protein sequence ID" value="KXB32207.1"/>
    <property type="molecule type" value="Genomic_DNA"/>
</dbReference>
<dbReference type="AlphaFoldDB" id="A0A133XMM9"/>
<proteinExistence type="predicted"/>
<comment type="caution">
    <text evidence="1">The sequence shown here is derived from an EMBL/GenBank/DDBJ whole genome shotgun (WGS) entry which is preliminary data.</text>
</comment>
<keyword evidence="2" id="KW-1185">Reference proteome</keyword>
<evidence type="ECO:0000313" key="1">
    <source>
        <dbReference type="EMBL" id="KXB32207.1"/>
    </source>
</evidence>
<evidence type="ECO:0000313" key="2">
    <source>
        <dbReference type="Proteomes" id="UP000070186"/>
    </source>
</evidence>
<sequence>MPSPILARADALMQRRRQGGGELDEIPVLTDTVDNDDDIPVLLDAEIPAPVVEPEAEPEPAGEVAEEALPPPAFDTAARDALAHELARRVEQRLAAELPRLIESTLRDFLAEQEMIDTLQPPN</sequence>
<name>A0A133XMM9_9RHOO</name>